<proteinExistence type="predicted"/>
<dbReference type="GO" id="GO:0030510">
    <property type="term" value="P:regulation of BMP signaling pathway"/>
    <property type="evidence" value="ECO:0007669"/>
    <property type="project" value="TreeGrafter"/>
</dbReference>
<feature type="compositionally biased region" description="Polar residues" evidence="2">
    <location>
        <begin position="105"/>
        <end position="134"/>
    </location>
</feature>
<comment type="caution">
    <text evidence="4">The sequence shown here is derived from an EMBL/GenBank/DDBJ whole genome shotgun (WGS) entry which is preliminary data.</text>
</comment>
<reference evidence="4" key="1">
    <citation type="journal article" date="2023" name="Mol. Biol. Evol.">
        <title>Third-Generation Sequencing Reveals the Adaptive Role of the Epigenome in Three Deep-Sea Polychaetes.</title>
        <authorList>
            <person name="Perez M."/>
            <person name="Aroh O."/>
            <person name="Sun Y."/>
            <person name="Lan Y."/>
            <person name="Juniper S.K."/>
            <person name="Young C.R."/>
            <person name="Angers B."/>
            <person name="Qian P.Y."/>
        </authorList>
    </citation>
    <scope>NUCLEOTIDE SEQUENCE</scope>
    <source>
        <strain evidence="4">R07B-5</strain>
    </source>
</reference>
<organism evidence="4 5">
    <name type="scientific">Ridgeia piscesae</name>
    <name type="common">Tubeworm</name>
    <dbReference type="NCBI Taxonomy" id="27915"/>
    <lineage>
        <taxon>Eukaryota</taxon>
        <taxon>Metazoa</taxon>
        <taxon>Spiralia</taxon>
        <taxon>Lophotrochozoa</taxon>
        <taxon>Annelida</taxon>
        <taxon>Polychaeta</taxon>
        <taxon>Sedentaria</taxon>
        <taxon>Canalipalpata</taxon>
        <taxon>Sabellida</taxon>
        <taxon>Siboglinidae</taxon>
        <taxon>Ridgeia</taxon>
    </lineage>
</organism>
<dbReference type="EMBL" id="JAODUO010000173">
    <property type="protein sequence ID" value="KAK2187226.1"/>
    <property type="molecule type" value="Genomic_DNA"/>
</dbReference>
<dbReference type="Pfam" id="PF07648">
    <property type="entry name" value="Kazal_2"/>
    <property type="match status" value="1"/>
</dbReference>
<feature type="compositionally biased region" description="Basic residues" evidence="2">
    <location>
        <begin position="75"/>
        <end position="104"/>
    </location>
</feature>
<sequence>MCAGTCCKRLQVCLAVDGVQACGCRQKCPARQRPVCGNDGLTYNNQCELNRAACLGGSRIRRKFKGTCEDGPVRKAGKTRSKRPKSKRPRPVKRPGRKTRRRNRLSPSDVQSLPAKTSPSGAHVQSNQARQNTAADDDDEGNENGAAIE</sequence>
<name>A0AAD9P392_RIDPI</name>
<evidence type="ECO:0000259" key="3">
    <source>
        <dbReference type="PROSITE" id="PS51465"/>
    </source>
</evidence>
<evidence type="ECO:0000313" key="4">
    <source>
        <dbReference type="EMBL" id="KAK2187226.1"/>
    </source>
</evidence>
<dbReference type="GO" id="GO:0030154">
    <property type="term" value="P:cell differentiation"/>
    <property type="evidence" value="ECO:0007669"/>
    <property type="project" value="TreeGrafter"/>
</dbReference>
<dbReference type="InterPro" id="IPR036058">
    <property type="entry name" value="Kazal_dom_sf"/>
</dbReference>
<dbReference type="AlphaFoldDB" id="A0AAD9P392"/>
<feature type="domain" description="Kazal-like" evidence="3">
    <location>
        <begin position="23"/>
        <end position="70"/>
    </location>
</feature>
<evidence type="ECO:0000313" key="5">
    <source>
        <dbReference type="Proteomes" id="UP001209878"/>
    </source>
</evidence>
<dbReference type="InterPro" id="IPR002350">
    <property type="entry name" value="Kazal_dom"/>
</dbReference>
<keyword evidence="5" id="KW-1185">Reference proteome</keyword>
<dbReference type="PANTHER" id="PTHR10913:SF81">
    <property type="entry name" value="KAZAL-LIKE DOMAIN-CONTAINING PROTEIN"/>
    <property type="match status" value="1"/>
</dbReference>
<accession>A0AAD9P392</accession>
<evidence type="ECO:0000256" key="2">
    <source>
        <dbReference type="SAM" id="MobiDB-lite"/>
    </source>
</evidence>
<dbReference type="PROSITE" id="PS51465">
    <property type="entry name" value="KAZAL_2"/>
    <property type="match status" value="1"/>
</dbReference>
<dbReference type="SMART" id="SM00280">
    <property type="entry name" value="KAZAL"/>
    <property type="match status" value="1"/>
</dbReference>
<dbReference type="Gene3D" id="3.30.60.30">
    <property type="match status" value="1"/>
</dbReference>
<protein>
    <recommendedName>
        <fullName evidence="3">Kazal-like domain-containing protein</fullName>
    </recommendedName>
</protein>
<dbReference type="Proteomes" id="UP001209878">
    <property type="component" value="Unassembled WGS sequence"/>
</dbReference>
<dbReference type="PANTHER" id="PTHR10913">
    <property type="entry name" value="FOLLISTATIN-RELATED"/>
    <property type="match status" value="1"/>
</dbReference>
<keyword evidence="1" id="KW-1015">Disulfide bond</keyword>
<evidence type="ECO:0000256" key="1">
    <source>
        <dbReference type="ARBA" id="ARBA00023157"/>
    </source>
</evidence>
<feature type="region of interest" description="Disordered" evidence="2">
    <location>
        <begin position="66"/>
        <end position="149"/>
    </location>
</feature>
<dbReference type="GO" id="GO:0005615">
    <property type="term" value="C:extracellular space"/>
    <property type="evidence" value="ECO:0007669"/>
    <property type="project" value="TreeGrafter"/>
</dbReference>
<gene>
    <name evidence="4" type="ORF">NP493_172g00020</name>
</gene>
<dbReference type="SUPFAM" id="SSF100895">
    <property type="entry name" value="Kazal-type serine protease inhibitors"/>
    <property type="match status" value="1"/>
</dbReference>
<dbReference type="InterPro" id="IPR050653">
    <property type="entry name" value="Prot_Inhib_GrowthFact_Antg"/>
</dbReference>
<dbReference type="CDD" id="cd00104">
    <property type="entry name" value="KAZAL_FS"/>
    <property type="match status" value="1"/>
</dbReference>